<proteinExistence type="inferred from homology"/>
<name>A0ABD3MDS2_9STRA</name>
<dbReference type="Gene3D" id="2.30.38.10">
    <property type="entry name" value="Luciferase, Domain 3"/>
    <property type="match status" value="1"/>
</dbReference>
<dbReference type="SUPFAM" id="SSF56801">
    <property type="entry name" value="Acetyl-CoA synthetase-like"/>
    <property type="match status" value="1"/>
</dbReference>
<feature type="domain" description="AMP-binding enzyme C-terminal" evidence="4">
    <location>
        <begin position="508"/>
        <end position="587"/>
    </location>
</feature>
<evidence type="ECO:0008006" key="7">
    <source>
        <dbReference type="Google" id="ProtNLM"/>
    </source>
</evidence>
<dbReference type="InterPro" id="IPR020845">
    <property type="entry name" value="AMP-binding_CS"/>
</dbReference>
<dbReference type="AlphaFoldDB" id="A0ABD3MDS2"/>
<dbReference type="GO" id="GO:0016874">
    <property type="term" value="F:ligase activity"/>
    <property type="evidence" value="ECO:0007669"/>
    <property type="project" value="UniProtKB-KW"/>
</dbReference>
<evidence type="ECO:0000313" key="6">
    <source>
        <dbReference type="Proteomes" id="UP001530293"/>
    </source>
</evidence>
<dbReference type="Proteomes" id="UP001530293">
    <property type="component" value="Unassembled WGS sequence"/>
</dbReference>
<dbReference type="InterPro" id="IPR000873">
    <property type="entry name" value="AMP-dep_synth/lig_dom"/>
</dbReference>
<organism evidence="5 6">
    <name type="scientific">Discostella pseudostelligera</name>
    <dbReference type="NCBI Taxonomy" id="259834"/>
    <lineage>
        <taxon>Eukaryota</taxon>
        <taxon>Sar</taxon>
        <taxon>Stramenopiles</taxon>
        <taxon>Ochrophyta</taxon>
        <taxon>Bacillariophyta</taxon>
        <taxon>Coscinodiscophyceae</taxon>
        <taxon>Thalassiosirophycidae</taxon>
        <taxon>Stephanodiscales</taxon>
        <taxon>Stephanodiscaceae</taxon>
        <taxon>Discostella</taxon>
    </lineage>
</organism>
<protein>
    <recommendedName>
        <fullName evidence="7">4-coumarate--CoA ligase</fullName>
    </recommendedName>
</protein>
<dbReference type="Pfam" id="PF00501">
    <property type="entry name" value="AMP-binding"/>
    <property type="match status" value="1"/>
</dbReference>
<keyword evidence="2" id="KW-0436">Ligase</keyword>
<dbReference type="CDD" id="cd05911">
    <property type="entry name" value="Firefly_Luc_like"/>
    <property type="match status" value="1"/>
</dbReference>
<evidence type="ECO:0000259" key="3">
    <source>
        <dbReference type="Pfam" id="PF00501"/>
    </source>
</evidence>
<comment type="caution">
    <text evidence="5">The sequence shown here is derived from an EMBL/GenBank/DDBJ whole genome shotgun (WGS) entry which is preliminary data.</text>
</comment>
<keyword evidence="6" id="KW-1185">Reference proteome</keyword>
<dbReference type="PANTHER" id="PTHR24096:SF149">
    <property type="entry name" value="AMP-BINDING DOMAIN-CONTAINING PROTEIN-RELATED"/>
    <property type="match status" value="1"/>
</dbReference>
<dbReference type="Pfam" id="PF13193">
    <property type="entry name" value="AMP-binding_C"/>
    <property type="match status" value="1"/>
</dbReference>
<evidence type="ECO:0000259" key="4">
    <source>
        <dbReference type="Pfam" id="PF13193"/>
    </source>
</evidence>
<accession>A0ABD3MDS2</accession>
<gene>
    <name evidence="5" type="ORF">ACHAWU_010130</name>
</gene>
<dbReference type="FunFam" id="3.30.300.30:FF:000007">
    <property type="entry name" value="4-coumarate--CoA ligase 2"/>
    <property type="match status" value="1"/>
</dbReference>
<evidence type="ECO:0000313" key="5">
    <source>
        <dbReference type="EMBL" id="KAL3761953.1"/>
    </source>
</evidence>
<dbReference type="PROSITE" id="PS00455">
    <property type="entry name" value="AMP_BINDING"/>
    <property type="match status" value="1"/>
</dbReference>
<dbReference type="EMBL" id="JALLBG020000144">
    <property type="protein sequence ID" value="KAL3761953.1"/>
    <property type="molecule type" value="Genomic_DNA"/>
</dbReference>
<dbReference type="InterPro" id="IPR045851">
    <property type="entry name" value="AMP-bd_C_sf"/>
</dbReference>
<sequence length="607" mass="67127">MISLRRCFPYYLSKARQSSASASFSIDVIARRAEIAVVRNFTASSSLTSGALADVCNIHVVSSPYAPIVDPSTLSPVHEFVSSEWTNPDIADKVAIRDGSTGEIRTFSDYHIRMNRIASALKTEYQLKPNEAVSIFSPNNVDYLPISLAVGLCGAKVVPINPLYTATELSKLLVPSHAKILFAHAKLLPVALEAVLNAPCVEHIIVIPDVQSDAKIPHGSEHLERLTAYEASDKNAQYDAIDVKSHPFLLPYSSGTTGLSKGCMLSHANIVANLLQTDEVERPVFPQHHKLVSPLPFFHIYGLLVSLIYCGWRGQELITMSDRFDLERFCQLVQEHRPERAHLVPPIILGLAKHPIVDKHNMDSLKTIVSAAAPLGKDTEETVRKRLNLDIKQAWGMSELSPLATLTSESNPKMGSVGPLASSTHGKIIDPDSGRSLGPNEHGELCIKGPQVMMGYFNDVEKTKECLSDSGWLRTGDLAYYDPDGFFYITDRLKELIKVRGYQVAPAELEELLFQNEIVQDVAVVQVPDEASGELPRAYVVLKPSAEPNEETKELLMNWVKERVSPQKRINGGVVFLEQIPKSASGKILRRLLRDEVKKEFENGKLN</sequence>
<reference evidence="5 6" key="1">
    <citation type="submission" date="2024-10" db="EMBL/GenBank/DDBJ databases">
        <title>Updated reference genomes for cyclostephanoid diatoms.</title>
        <authorList>
            <person name="Roberts W.R."/>
            <person name="Alverson A.J."/>
        </authorList>
    </citation>
    <scope>NUCLEOTIDE SEQUENCE [LARGE SCALE GENOMIC DNA]</scope>
    <source>
        <strain evidence="5 6">AJA232-27</strain>
    </source>
</reference>
<dbReference type="PANTHER" id="PTHR24096">
    <property type="entry name" value="LONG-CHAIN-FATTY-ACID--COA LIGASE"/>
    <property type="match status" value="1"/>
</dbReference>
<feature type="domain" description="AMP-dependent synthetase/ligase" evidence="3">
    <location>
        <begin position="91"/>
        <end position="457"/>
    </location>
</feature>
<evidence type="ECO:0000256" key="1">
    <source>
        <dbReference type="ARBA" id="ARBA00006432"/>
    </source>
</evidence>
<dbReference type="Gene3D" id="3.40.50.980">
    <property type="match status" value="2"/>
</dbReference>
<evidence type="ECO:0000256" key="2">
    <source>
        <dbReference type="ARBA" id="ARBA00022598"/>
    </source>
</evidence>
<dbReference type="InterPro" id="IPR025110">
    <property type="entry name" value="AMP-bd_C"/>
</dbReference>
<comment type="similarity">
    <text evidence="1">Belongs to the ATP-dependent AMP-binding enzyme family.</text>
</comment>
<dbReference type="Gene3D" id="3.30.300.30">
    <property type="match status" value="1"/>
</dbReference>